<feature type="domain" description="Plastocyanin-like" evidence="3">
    <location>
        <begin position="286"/>
        <end position="383"/>
    </location>
</feature>
<evidence type="ECO:0000313" key="5">
    <source>
        <dbReference type="Proteomes" id="UP001431209"/>
    </source>
</evidence>
<sequence>MGGLAGAIIVNPTDSYVPPNLFNYTRQLLLFSHFLTDTLNPTNDPLKVHTYTSLRGWTGDSVNPQVSWYNTNQQDVYMTNGQFQPTYNMVAGQPIIFDMLNAVGDHNLEIQIMSTVGGSTSSLPCTITLLAMDGIYLAKSRVVTMIAMVPGTRMSAMVQCNNPGTYYLQSYASSDRTDFASNMVRYNQLLLNLVVTGTASSGLATIDLTKITRPSYLTDLQNAKVDHHWETNQNLRTSGPSGDASLGIGRECSSLGLDPTINLNCQYVVFNGHGYPLSIQRHIGVLGTIEQLSIIGAGTTPAHNIHVHVNHFQVTSFGQGAGGVNYYTKYWGEIGDWRDTVPANPGNTSVRYPLNSFTGDIIMHCHILMHEDEGMMASFLVVDKGSACTWPDICYTNGTVTANALYSNTNVGLIVGVVLGSVALLIGVAITIAIVSIIIVLIVRKREPTKQTGL</sequence>
<keyword evidence="5" id="KW-1185">Reference proteome</keyword>
<dbReference type="EMBL" id="JAOPGA020000605">
    <property type="protein sequence ID" value="KAL0479911.1"/>
    <property type="molecule type" value="Genomic_DNA"/>
</dbReference>
<dbReference type="InterPro" id="IPR008972">
    <property type="entry name" value="Cupredoxin"/>
</dbReference>
<evidence type="ECO:0000259" key="3">
    <source>
        <dbReference type="Pfam" id="PF07731"/>
    </source>
</evidence>
<dbReference type="PANTHER" id="PTHR11709">
    <property type="entry name" value="MULTI-COPPER OXIDASE"/>
    <property type="match status" value="1"/>
</dbReference>
<evidence type="ECO:0000256" key="1">
    <source>
        <dbReference type="ARBA" id="ARBA00022723"/>
    </source>
</evidence>
<dbReference type="Proteomes" id="UP001431209">
    <property type="component" value="Unassembled WGS sequence"/>
</dbReference>
<keyword evidence="1" id="KW-0479">Metal-binding</keyword>
<dbReference type="GO" id="GO:0016491">
    <property type="term" value="F:oxidoreductase activity"/>
    <property type="evidence" value="ECO:0007669"/>
    <property type="project" value="InterPro"/>
</dbReference>
<dbReference type="PANTHER" id="PTHR11709:SF518">
    <property type="entry name" value="MULTICOPPER OXIDASE"/>
    <property type="match status" value="1"/>
</dbReference>
<accession>A0AAW2YSI9</accession>
<proteinExistence type="predicted"/>
<dbReference type="GO" id="GO:0005507">
    <property type="term" value="F:copper ion binding"/>
    <property type="evidence" value="ECO:0007669"/>
    <property type="project" value="InterPro"/>
</dbReference>
<dbReference type="InterPro" id="IPR045087">
    <property type="entry name" value="Cu-oxidase_fam"/>
</dbReference>
<keyword evidence="2" id="KW-0472">Membrane</keyword>
<dbReference type="InterPro" id="IPR002355">
    <property type="entry name" value="Cu_oxidase_Cu_BS"/>
</dbReference>
<reference evidence="4 5" key="1">
    <citation type="submission" date="2024-03" db="EMBL/GenBank/DDBJ databases">
        <title>The Acrasis kona genome and developmental transcriptomes reveal deep origins of eukaryotic multicellular pathways.</title>
        <authorList>
            <person name="Sheikh S."/>
            <person name="Fu C.-J."/>
            <person name="Brown M.W."/>
            <person name="Baldauf S.L."/>
        </authorList>
    </citation>
    <scope>NUCLEOTIDE SEQUENCE [LARGE SCALE GENOMIC DNA]</scope>
    <source>
        <strain evidence="4 5">ATCC MYA-3509</strain>
    </source>
</reference>
<keyword evidence="2" id="KW-1133">Transmembrane helix</keyword>
<dbReference type="PROSITE" id="PS00080">
    <property type="entry name" value="MULTICOPPER_OXIDASE2"/>
    <property type="match status" value="1"/>
</dbReference>
<dbReference type="InterPro" id="IPR011706">
    <property type="entry name" value="Cu-oxidase_C"/>
</dbReference>
<name>A0AAW2YSI9_9EUKA</name>
<dbReference type="Gene3D" id="2.60.40.420">
    <property type="entry name" value="Cupredoxins - blue copper proteins"/>
    <property type="match status" value="2"/>
</dbReference>
<comment type="caution">
    <text evidence="4">The sequence shown here is derived from an EMBL/GenBank/DDBJ whole genome shotgun (WGS) entry which is preliminary data.</text>
</comment>
<dbReference type="Pfam" id="PF07731">
    <property type="entry name" value="Cu-oxidase_2"/>
    <property type="match status" value="1"/>
</dbReference>
<evidence type="ECO:0000256" key="2">
    <source>
        <dbReference type="SAM" id="Phobius"/>
    </source>
</evidence>
<dbReference type="AlphaFoldDB" id="A0AAW2YSI9"/>
<organism evidence="4 5">
    <name type="scientific">Acrasis kona</name>
    <dbReference type="NCBI Taxonomy" id="1008807"/>
    <lineage>
        <taxon>Eukaryota</taxon>
        <taxon>Discoba</taxon>
        <taxon>Heterolobosea</taxon>
        <taxon>Tetramitia</taxon>
        <taxon>Eutetramitia</taxon>
        <taxon>Acrasidae</taxon>
        <taxon>Acrasis</taxon>
    </lineage>
</organism>
<feature type="transmembrane region" description="Helical" evidence="2">
    <location>
        <begin position="413"/>
        <end position="443"/>
    </location>
</feature>
<keyword evidence="2" id="KW-0812">Transmembrane</keyword>
<protein>
    <recommendedName>
        <fullName evidence="3">Plastocyanin-like domain-containing protein</fullName>
    </recommendedName>
</protein>
<gene>
    <name evidence="4" type="ORF">AKO1_007348</name>
</gene>
<dbReference type="SUPFAM" id="SSF49503">
    <property type="entry name" value="Cupredoxins"/>
    <property type="match status" value="2"/>
</dbReference>
<evidence type="ECO:0000313" key="4">
    <source>
        <dbReference type="EMBL" id="KAL0479911.1"/>
    </source>
</evidence>